<dbReference type="STRING" id="301148.B4135_1663"/>
<evidence type="ECO:0000313" key="4">
    <source>
        <dbReference type="EMBL" id="KYD21383.1"/>
    </source>
</evidence>
<dbReference type="AlphaFoldDB" id="A0A150MA02"/>
<dbReference type="RefSeq" id="WP_061568264.1">
    <property type="nucleotide sequence ID" value="NZ_LQYT01000020.1"/>
</dbReference>
<dbReference type="OrthoDB" id="1738401at2"/>
<evidence type="ECO:0000259" key="3">
    <source>
        <dbReference type="Pfam" id="PF13144"/>
    </source>
</evidence>
<gene>
    <name evidence="4" type="ORF">B4135_1663</name>
</gene>
<feature type="transmembrane region" description="Helical" evidence="2">
    <location>
        <begin position="7"/>
        <end position="27"/>
    </location>
</feature>
<organism evidence="4 5">
    <name type="scientific">Caldibacillus debilis</name>
    <dbReference type="NCBI Taxonomy" id="301148"/>
    <lineage>
        <taxon>Bacteria</taxon>
        <taxon>Bacillati</taxon>
        <taxon>Bacillota</taxon>
        <taxon>Bacilli</taxon>
        <taxon>Bacillales</taxon>
        <taxon>Bacillaceae</taxon>
        <taxon>Caldibacillus</taxon>
    </lineage>
</organism>
<dbReference type="InterPro" id="IPR017585">
    <property type="entry name" value="SAF_FlgA"/>
</dbReference>
<feature type="compositionally biased region" description="Basic and acidic residues" evidence="1">
    <location>
        <begin position="179"/>
        <end position="192"/>
    </location>
</feature>
<feature type="region of interest" description="Disordered" evidence="1">
    <location>
        <begin position="151"/>
        <end position="192"/>
    </location>
</feature>
<dbReference type="Proteomes" id="UP000075683">
    <property type="component" value="Unassembled WGS sequence"/>
</dbReference>
<comment type="caution">
    <text evidence="4">The sequence shown here is derived from an EMBL/GenBank/DDBJ whole genome shotgun (WGS) entry which is preliminary data.</text>
</comment>
<evidence type="ECO:0000313" key="5">
    <source>
        <dbReference type="Proteomes" id="UP000075683"/>
    </source>
</evidence>
<feature type="compositionally biased region" description="Polar residues" evidence="1">
    <location>
        <begin position="151"/>
        <end position="170"/>
    </location>
</feature>
<dbReference type="CDD" id="cd11614">
    <property type="entry name" value="SAF_CpaB_FlgA_like"/>
    <property type="match status" value="1"/>
</dbReference>
<evidence type="ECO:0000256" key="2">
    <source>
        <dbReference type="SAM" id="Phobius"/>
    </source>
</evidence>
<keyword evidence="2" id="KW-0472">Membrane</keyword>
<dbReference type="Gene3D" id="3.90.1210.10">
    <property type="entry name" value="Antifreeze-like/N-acetylneuraminic acid synthase C-terminal domain"/>
    <property type="match status" value="1"/>
</dbReference>
<sequence length="261" mass="28977">MKSGVKIALGLLVSLATIAFIFIYDFYIRDRIDSAEVVVVKAGKEILKAETITEDKLAIERRPRESLVEDVVYANEIDQIIGRDAKQDILGNSMISKKMIDFDELVPDESKGEAIRPITSDMIYAKPGSLRRKDIIDIYLVYMDGSTNFQQNGPAKVSSDGQTNEGSNGISGDDEGATNEDKGGNSEDAKTKTEPFLKNVRVVYVKDSSNQEVVSTDEKEDKRLNASSTISDLEVILNEEDFRKLMNEVLGNGAKLYITYQ</sequence>
<dbReference type="Pfam" id="PF13144">
    <property type="entry name" value="ChapFlgA"/>
    <property type="match status" value="1"/>
</dbReference>
<proteinExistence type="predicted"/>
<protein>
    <recommendedName>
        <fullName evidence="3">Flagella basal body P-ring formation protein FlgA SAF domain-containing protein</fullName>
    </recommendedName>
</protein>
<accession>A0A150MA02</accession>
<keyword evidence="2" id="KW-0812">Transmembrane</keyword>
<keyword evidence="2" id="KW-1133">Transmembrane helix</keyword>
<dbReference type="EMBL" id="LQYT01000020">
    <property type="protein sequence ID" value="KYD21383.1"/>
    <property type="molecule type" value="Genomic_DNA"/>
</dbReference>
<name>A0A150MA02_9BACI</name>
<feature type="domain" description="Flagella basal body P-ring formation protein FlgA SAF" evidence="3">
    <location>
        <begin position="39"/>
        <end position="106"/>
    </location>
</feature>
<reference evidence="4 5" key="1">
    <citation type="submission" date="2016-01" db="EMBL/GenBank/DDBJ databases">
        <title>Draft Genome Sequences of Seven Thermophilic Sporeformers Isolated from Foods.</title>
        <authorList>
            <person name="Berendsen E.M."/>
            <person name="Wells-Bennik M.H."/>
            <person name="Krawcyk A.O."/>
            <person name="De Jong A."/>
            <person name="Holsappel S."/>
            <person name="Eijlander R.T."/>
            <person name="Kuipers O.P."/>
        </authorList>
    </citation>
    <scope>NUCLEOTIDE SEQUENCE [LARGE SCALE GENOMIC DNA]</scope>
    <source>
        <strain evidence="4 5">B4135</strain>
    </source>
</reference>
<evidence type="ECO:0000256" key="1">
    <source>
        <dbReference type="SAM" id="MobiDB-lite"/>
    </source>
</evidence>